<dbReference type="CDD" id="cd02042">
    <property type="entry name" value="ParAB_family"/>
    <property type="match status" value="1"/>
</dbReference>
<dbReference type="InterPro" id="IPR002586">
    <property type="entry name" value="CobQ/CobB/MinD/ParA_Nub-bd_dom"/>
</dbReference>
<dbReference type="SUPFAM" id="SSF52540">
    <property type="entry name" value="P-loop containing nucleoside triphosphate hydrolases"/>
    <property type="match status" value="1"/>
</dbReference>
<dbReference type="Pfam" id="PF01656">
    <property type="entry name" value="CbiA"/>
    <property type="match status" value="1"/>
</dbReference>
<evidence type="ECO:0000313" key="5">
    <source>
        <dbReference type="Proteomes" id="UP000789706"/>
    </source>
</evidence>
<organism evidence="4 5">
    <name type="scientific">Diversispora eburnea</name>
    <dbReference type="NCBI Taxonomy" id="1213867"/>
    <lineage>
        <taxon>Eukaryota</taxon>
        <taxon>Fungi</taxon>
        <taxon>Fungi incertae sedis</taxon>
        <taxon>Mucoromycota</taxon>
        <taxon>Glomeromycotina</taxon>
        <taxon>Glomeromycetes</taxon>
        <taxon>Diversisporales</taxon>
        <taxon>Diversisporaceae</taxon>
        <taxon>Diversispora</taxon>
    </lineage>
</organism>
<reference evidence="4" key="1">
    <citation type="submission" date="2021-06" db="EMBL/GenBank/DDBJ databases">
        <authorList>
            <person name="Kallberg Y."/>
            <person name="Tangrot J."/>
            <person name="Rosling A."/>
        </authorList>
    </citation>
    <scope>NUCLEOTIDE SEQUENCE</scope>
    <source>
        <strain evidence="4">AZ414A</strain>
    </source>
</reference>
<dbReference type="EMBL" id="CAJVPK010001594">
    <property type="protein sequence ID" value="CAG8592286.1"/>
    <property type="molecule type" value="Genomic_DNA"/>
</dbReference>
<name>A0A9N9C9L0_9GLOM</name>
<accession>A0A9N9C9L0</accession>
<protein>
    <submittedName>
        <fullName evidence="4">8701_t:CDS:1</fullName>
    </submittedName>
</protein>
<feature type="coiled-coil region" evidence="1">
    <location>
        <begin position="441"/>
        <end position="468"/>
    </location>
</feature>
<comment type="caution">
    <text evidence="4">The sequence shown here is derived from an EMBL/GenBank/DDBJ whole genome shotgun (WGS) entry which is preliminary data.</text>
</comment>
<evidence type="ECO:0000313" key="4">
    <source>
        <dbReference type="EMBL" id="CAG8592286.1"/>
    </source>
</evidence>
<feature type="region of interest" description="Disordered" evidence="2">
    <location>
        <begin position="544"/>
        <end position="598"/>
    </location>
</feature>
<proteinExistence type="predicted"/>
<evidence type="ECO:0000259" key="3">
    <source>
        <dbReference type="Pfam" id="PF01656"/>
    </source>
</evidence>
<feature type="domain" description="CobQ/CobB/MinD/ParA nucleotide binding" evidence="3">
    <location>
        <begin position="238"/>
        <end position="375"/>
    </location>
</feature>
<gene>
    <name evidence="4" type="ORF">DEBURN_LOCUS9119</name>
</gene>
<keyword evidence="1" id="KW-0175">Coiled coil</keyword>
<dbReference type="InterPro" id="IPR027417">
    <property type="entry name" value="P-loop_NTPase"/>
</dbReference>
<feature type="compositionally biased region" description="Basic and acidic residues" evidence="2">
    <location>
        <begin position="544"/>
        <end position="580"/>
    </location>
</feature>
<feature type="compositionally biased region" description="Low complexity" evidence="2">
    <location>
        <begin position="587"/>
        <end position="598"/>
    </location>
</feature>
<dbReference type="Gene3D" id="3.40.50.300">
    <property type="entry name" value="P-loop containing nucleotide triphosphate hydrolases"/>
    <property type="match status" value="2"/>
</dbReference>
<keyword evidence="5" id="KW-1185">Reference proteome</keyword>
<evidence type="ECO:0000256" key="1">
    <source>
        <dbReference type="SAM" id="Coils"/>
    </source>
</evidence>
<dbReference type="Proteomes" id="UP000789706">
    <property type="component" value="Unassembled WGS sequence"/>
</dbReference>
<sequence length="631" mass="72631">MNSKSQEIKKIVAKINLDKIAEYLKEHSTSKTLKQIISHNKKAINSSNDEEIFKLAVKIAYNLDTIVNTKNRSLAALAFTHEIVLGKVDIPLLDLDPNKKDKDGRKIYHQDIGQKVADLLGVGDLVALPVGGDKNRQLEKVEEFLNGVFLSLNETVIQKPRNRKMLILGKDLAKKQVENIGNQKSSIVEASISGKQKTFNDYQRDLDDLVLGKVSSIYLVQGYKHRFFSRVLQDYGVIAFISQKGGVGKSTFARLLATEVTKKKIKTLLADCDHQQKTNAPARTSQGTLEVAKKADLIIQPVGASRDDLLPALREFNALKAQGINKNKLLFILNHLSTPTEILATQEYLTESGYSFAPYYLYEKASYRQAQSEGKSISEVNFASLRQQSQKLVDYLLKKEISENIKAPETAPSDKRITGRTKQLNFKVREEFYWKLKNIAVEEKCLMVEILEKSLESYEREKKVKSGKELEKVVKVIEPKPKKPQLTPYYPLNFACDNCGDEYEQDTAYSYAPSMREINDFHTYCSDCATPKSKQQIDKEYYQKNKEKKKQQQQERYQQDKEKLKSQRRDKYQQDKETEKAKRKQRYQQQKEQSQLSTKQYYRAESIKILMSLKEYTELNQQKHKLYADFC</sequence>
<evidence type="ECO:0000256" key="2">
    <source>
        <dbReference type="SAM" id="MobiDB-lite"/>
    </source>
</evidence>
<dbReference type="AlphaFoldDB" id="A0A9N9C9L0"/>